<name>A0A4C1UY41_EUMVA</name>
<dbReference type="AlphaFoldDB" id="A0A4C1UY41"/>
<reference evidence="1 2" key="1">
    <citation type="journal article" date="2019" name="Commun. Biol.">
        <title>The bagworm genome reveals a unique fibroin gene that provides high tensile strength.</title>
        <authorList>
            <person name="Kono N."/>
            <person name="Nakamura H."/>
            <person name="Ohtoshi R."/>
            <person name="Tomita M."/>
            <person name="Numata K."/>
            <person name="Arakawa K."/>
        </authorList>
    </citation>
    <scope>NUCLEOTIDE SEQUENCE [LARGE SCALE GENOMIC DNA]</scope>
</reference>
<protein>
    <submittedName>
        <fullName evidence="1">Uncharacterized protein</fullName>
    </submittedName>
</protein>
<gene>
    <name evidence="1" type="ORF">EVAR_17900_1</name>
</gene>
<evidence type="ECO:0000313" key="2">
    <source>
        <dbReference type="Proteomes" id="UP000299102"/>
    </source>
</evidence>
<proteinExistence type="predicted"/>
<organism evidence="1 2">
    <name type="scientific">Eumeta variegata</name>
    <name type="common">Bagworm moth</name>
    <name type="synonym">Eumeta japonica</name>
    <dbReference type="NCBI Taxonomy" id="151549"/>
    <lineage>
        <taxon>Eukaryota</taxon>
        <taxon>Metazoa</taxon>
        <taxon>Ecdysozoa</taxon>
        <taxon>Arthropoda</taxon>
        <taxon>Hexapoda</taxon>
        <taxon>Insecta</taxon>
        <taxon>Pterygota</taxon>
        <taxon>Neoptera</taxon>
        <taxon>Endopterygota</taxon>
        <taxon>Lepidoptera</taxon>
        <taxon>Glossata</taxon>
        <taxon>Ditrysia</taxon>
        <taxon>Tineoidea</taxon>
        <taxon>Psychidae</taxon>
        <taxon>Oiketicinae</taxon>
        <taxon>Eumeta</taxon>
    </lineage>
</organism>
<sequence>MTSSTVRMTALQPREWCVEHSQRRFLPSLCCRQKRYRPMYIMGFPRLDVPNRGSVGSKSNLDSSCVWSFLTSIMVSSTVYMTARHPRQKDPLDYLIDKKMRRETLARNIQREKEDKSFVIVFVVSEHDFVIDGIELGAAASLEMGLAHPSQFT</sequence>
<evidence type="ECO:0000313" key="1">
    <source>
        <dbReference type="EMBL" id="GBP31411.1"/>
    </source>
</evidence>
<accession>A0A4C1UY41</accession>
<keyword evidence="2" id="KW-1185">Reference proteome</keyword>
<dbReference type="Proteomes" id="UP000299102">
    <property type="component" value="Unassembled WGS sequence"/>
</dbReference>
<dbReference type="EMBL" id="BGZK01000246">
    <property type="protein sequence ID" value="GBP31411.1"/>
    <property type="molecule type" value="Genomic_DNA"/>
</dbReference>
<comment type="caution">
    <text evidence="1">The sequence shown here is derived from an EMBL/GenBank/DDBJ whole genome shotgun (WGS) entry which is preliminary data.</text>
</comment>